<reference evidence="3 4" key="1">
    <citation type="submission" date="2014-04" db="EMBL/GenBank/DDBJ databases">
        <authorList>
            <consortium name="DOE Joint Genome Institute"/>
            <person name="Kuo A."/>
            <person name="Kohler A."/>
            <person name="Nagy L.G."/>
            <person name="Floudas D."/>
            <person name="Copeland A."/>
            <person name="Barry K.W."/>
            <person name="Cichocki N."/>
            <person name="Veneault-Fourrey C."/>
            <person name="LaButti K."/>
            <person name="Lindquist E.A."/>
            <person name="Lipzen A."/>
            <person name="Lundell T."/>
            <person name="Morin E."/>
            <person name="Murat C."/>
            <person name="Sun H."/>
            <person name="Tunlid A."/>
            <person name="Henrissat B."/>
            <person name="Grigoriev I.V."/>
            <person name="Hibbett D.S."/>
            <person name="Martin F."/>
            <person name="Nordberg H.P."/>
            <person name="Cantor M.N."/>
            <person name="Hua S.X."/>
        </authorList>
    </citation>
    <scope>NUCLEOTIDE SEQUENCE [LARGE SCALE GENOMIC DNA]</scope>
    <source>
        <strain evidence="3 4">Foug A</strain>
    </source>
</reference>
<evidence type="ECO:0000256" key="1">
    <source>
        <dbReference type="RuleBase" id="RU003682"/>
    </source>
</evidence>
<dbReference type="InterPro" id="IPR005123">
    <property type="entry name" value="Oxoglu/Fe-dep_dioxygenase_dom"/>
</dbReference>
<dbReference type="InParanoid" id="A0A0C3EB06"/>
<dbReference type="InterPro" id="IPR026992">
    <property type="entry name" value="DIOX_N"/>
</dbReference>
<dbReference type="HOGENOM" id="CLU_010119_6_3_1"/>
<name>A0A0C3EB06_9AGAM</name>
<dbReference type="GO" id="GO:0046872">
    <property type="term" value="F:metal ion binding"/>
    <property type="evidence" value="ECO:0007669"/>
    <property type="project" value="UniProtKB-KW"/>
</dbReference>
<dbReference type="EMBL" id="KN822005">
    <property type="protein sequence ID" value="KIM69930.1"/>
    <property type="molecule type" value="Genomic_DNA"/>
</dbReference>
<dbReference type="OrthoDB" id="288590at2759"/>
<dbReference type="PROSITE" id="PS51471">
    <property type="entry name" value="FE2OG_OXY"/>
    <property type="match status" value="1"/>
</dbReference>
<dbReference type="InterPro" id="IPR044861">
    <property type="entry name" value="IPNS-like_FE2OG_OXY"/>
</dbReference>
<keyword evidence="1" id="KW-0479">Metal-binding</keyword>
<dbReference type="SUPFAM" id="SSF51197">
    <property type="entry name" value="Clavaminate synthase-like"/>
    <property type="match status" value="1"/>
</dbReference>
<dbReference type="InterPro" id="IPR027443">
    <property type="entry name" value="IPNS-like_sf"/>
</dbReference>
<reference evidence="4" key="2">
    <citation type="submission" date="2015-01" db="EMBL/GenBank/DDBJ databases">
        <title>Evolutionary Origins and Diversification of the Mycorrhizal Mutualists.</title>
        <authorList>
            <consortium name="DOE Joint Genome Institute"/>
            <consortium name="Mycorrhizal Genomics Consortium"/>
            <person name="Kohler A."/>
            <person name="Kuo A."/>
            <person name="Nagy L.G."/>
            <person name="Floudas D."/>
            <person name="Copeland A."/>
            <person name="Barry K.W."/>
            <person name="Cichocki N."/>
            <person name="Veneault-Fourrey C."/>
            <person name="LaButti K."/>
            <person name="Lindquist E.A."/>
            <person name="Lipzen A."/>
            <person name="Lundell T."/>
            <person name="Morin E."/>
            <person name="Murat C."/>
            <person name="Riley R."/>
            <person name="Ohm R."/>
            <person name="Sun H."/>
            <person name="Tunlid A."/>
            <person name="Henrissat B."/>
            <person name="Grigoriev I.V."/>
            <person name="Hibbett D.S."/>
            <person name="Martin F."/>
        </authorList>
    </citation>
    <scope>NUCLEOTIDE SEQUENCE [LARGE SCALE GENOMIC DNA]</scope>
    <source>
        <strain evidence="4">Foug A</strain>
    </source>
</reference>
<evidence type="ECO:0000259" key="2">
    <source>
        <dbReference type="PROSITE" id="PS51471"/>
    </source>
</evidence>
<dbReference type="AlphaFoldDB" id="A0A0C3EB06"/>
<evidence type="ECO:0000313" key="3">
    <source>
        <dbReference type="EMBL" id="KIM69930.1"/>
    </source>
</evidence>
<dbReference type="GO" id="GO:0016491">
    <property type="term" value="F:oxidoreductase activity"/>
    <property type="evidence" value="ECO:0007669"/>
    <property type="project" value="UniProtKB-KW"/>
</dbReference>
<organism evidence="3 4">
    <name type="scientific">Scleroderma citrinum Foug A</name>
    <dbReference type="NCBI Taxonomy" id="1036808"/>
    <lineage>
        <taxon>Eukaryota</taxon>
        <taxon>Fungi</taxon>
        <taxon>Dikarya</taxon>
        <taxon>Basidiomycota</taxon>
        <taxon>Agaricomycotina</taxon>
        <taxon>Agaricomycetes</taxon>
        <taxon>Agaricomycetidae</taxon>
        <taxon>Boletales</taxon>
        <taxon>Sclerodermatineae</taxon>
        <taxon>Sclerodermataceae</taxon>
        <taxon>Scleroderma</taxon>
    </lineage>
</organism>
<dbReference type="Pfam" id="PF14226">
    <property type="entry name" value="DIOX_N"/>
    <property type="match status" value="1"/>
</dbReference>
<dbReference type="Gene3D" id="2.60.120.330">
    <property type="entry name" value="B-lactam Antibiotic, Isopenicillin N Synthase, Chain"/>
    <property type="match status" value="1"/>
</dbReference>
<dbReference type="Proteomes" id="UP000053989">
    <property type="component" value="Unassembled WGS sequence"/>
</dbReference>
<protein>
    <recommendedName>
        <fullName evidence="2">Fe2OG dioxygenase domain-containing protein</fullName>
    </recommendedName>
</protein>
<gene>
    <name evidence="3" type="ORF">SCLCIDRAFT_1207181</name>
</gene>
<feature type="domain" description="Fe2OG dioxygenase" evidence="2">
    <location>
        <begin position="137"/>
        <end position="239"/>
    </location>
</feature>
<dbReference type="PANTHER" id="PTHR47990">
    <property type="entry name" value="2-OXOGLUTARATE (2OG) AND FE(II)-DEPENDENT OXYGENASE SUPERFAMILY PROTEIN-RELATED"/>
    <property type="match status" value="1"/>
</dbReference>
<evidence type="ECO:0000313" key="4">
    <source>
        <dbReference type="Proteomes" id="UP000053989"/>
    </source>
</evidence>
<sequence length="284" mass="31825">MLAVTGHGIPQETIDNLVAAMESYFSLPLETKMKLYHKQLGPKFRGYNPSLGSNVDPANMGDIRESFFTTDFEELISTENEDTMAVTNVLPSEPAGFRDAYLNYYRAAMRVGRLLFCLFALALDLPETYFDDKTKNCIASQLLAHYPPQTDPVSDGYVGIGAHSESCFTILWQQPGVQALQILNSEKQWINATPIPGTLVINIGDQLERWTNDIFRSTVHRATNRTGVHRYSVGVFLGSDRDVSMETLPSCVSADRPSKYESITAEDYLAKRLRETYFENIPSA</sequence>
<keyword evidence="1" id="KW-0560">Oxidoreductase</keyword>
<accession>A0A0C3EB06</accession>
<dbReference type="InterPro" id="IPR050231">
    <property type="entry name" value="Iron_ascorbate_oxido_reductase"/>
</dbReference>
<dbReference type="Pfam" id="PF03171">
    <property type="entry name" value="2OG-FeII_Oxy"/>
    <property type="match status" value="1"/>
</dbReference>
<keyword evidence="4" id="KW-1185">Reference proteome</keyword>
<keyword evidence="1" id="KW-0408">Iron</keyword>
<comment type="similarity">
    <text evidence="1">Belongs to the iron/ascorbate-dependent oxidoreductase family.</text>
</comment>
<proteinExistence type="inferred from homology"/>
<dbReference type="STRING" id="1036808.A0A0C3EB06"/>